<proteinExistence type="predicted"/>
<dbReference type="GO" id="GO:0004252">
    <property type="term" value="F:serine-type endopeptidase activity"/>
    <property type="evidence" value="ECO:0007669"/>
    <property type="project" value="InterPro"/>
</dbReference>
<keyword evidence="7" id="KW-0378">Hydrolase</keyword>
<dbReference type="Pfam" id="PF01694">
    <property type="entry name" value="Rhomboid"/>
    <property type="match status" value="1"/>
</dbReference>
<name>A0A4Z0ZW48_9LEPT</name>
<evidence type="ECO:0000256" key="2">
    <source>
        <dbReference type="ARBA" id="ARBA00022692"/>
    </source>
</evidence>
<keyword evidence="3 5" id="KW-1133">Transmembrane helix</keyword>
<dbReference type="GO" id="GO:0016020">
    <property type="term" value="C:membrane"/>
    <property type="evidence" value="ECO:0007669"/>
    <property type="project" value="UniProtKB-SubCell"/>
</dbReference>
<dbReference type="RefSeq" id="WP_135645563.1">
    <property type="nucleotide sequence ID" value="NZ_RQGH01000040.1"/>
</dbReference>
<dbReference type="PANTHER" id="PTHR43066">
    <property type="entry name" value="RHOMBOID-RELATED PROTEIN"/>
    <property type="match status" value="1"/>
</dbReference>
<comment type="caution">
    <text evidence="7">The sequence shown here is derived from an EMBL/GenBank/DDBJ whole genome shotgun (WGS) entry which is preliminary data.</text>
</comment>
<protein>
    <submittedName>
        <fullName evidence="7">Rhomboid family intramembrane serine protease</fullName>
    </submittedName>
</protein>
<evidence type="ECO:0000313" key="8">
    <source>
        <dbReference type="Proteomes" id="UP000297567"/>
    </source>
</evidence>
<feature type="transmembrane region" description="Helical" evidence="5">
    <location>
        <begin position="44"/>
        <end position="70"/>
    </location>
</feature>
<dbReference type="GO" id="GO:0006508">
    <property type="term" value="P:proteolysis"/>
    <property type="evidence" value="ECO:0007669"/>
    <property type="project" value="UniProtKB-KW"/>
</dbReference>
<feature type="transmembrane region" description="Helical" evidence="5">
    <location>
        <begin position="174"/>
        <end position="192"/>
    </location>
</feature>
<dbReference type="SUPFAM" id="SSF144091">
    <property type="entry name" value="Rhomboid-like"/>
    <property type="match status" value="1"/>
</dbReference>
<evidence type="ECO:0000256" key="5">
    <source>
        <dbReference type="SAM" id="Phobius"/>
    </source>
</evidence>
<feature type="transmembrane region" description="Helical" evidence="5">
    <location>
        <begin position="82"/>
        <end position="101"/>
    </location>
</feature>
<keyword evidence="2 5" id="KW-0812">Transmembrane</keyword>
<dbReference type="EMBL" id="RQGH01000040">
    <property type="protein sequence ID" value="TGL56925.1"/>
    <property type="molecule type" value="Genomic_DNA"/>
</dbReference>
<feature type="transmembrane region" description="Helical" evidence="5">
    <location>
        <begin position="107"/>
        <end position="128"/>
    </location>
</feature>
<dbReference type="Proteomes" id="UP000297567">
    <property type="component" value="Unassembled WGS sequence"/>
</dbReference>
<organism evidence="7 8">
    <name type="scientific">Leptospira jelokensis</name>
    <dbReference type="NCBI Taxonomy" id="2484931"/>
    <lineage>
        <taxon>Bacteria</taxon>
        <taxon>Pseudomonadati</taxon>
        <taxon>Spirochaetota</taxon>
        <taxon>Spirochaetia</taxon>
        <taxon>Leptospirales</taxon>
        <taxon>Leptospiraceae</taxon>
        <taxon>Leptospira</taxon>
    </lineage>
</organism>
<evidence type="ECO:0000256" key="1">
    <source>
        <dbReference type="ARBA" id="ARBA00004141"/>
    </source>
</evidence>
<feature type="transmembrane region" description="Helical" evidence="5">
    <location>
        <begin position="140"/>
        <end position="162"/>
    </location>
</feature>
<feature type="transmembrane region" description="Helical" evidence="5">
    <location>
        <begin position="12"/>
        <end position="38"/>
    </location>
</feature>
<keyword evidence="7" id="KW-0645">Protease</keyword>
<dbReference type="InterPro" id="IPR022764">
    <property type="entry name" value="Peptidase_S54_rhomboid_dom"/>
</dbReference>
<comment type="subcellular location">
    <subcellularLocation>
        <location evidence="1">Membrane</location>
        <topology evidence="1">Multi-pass membrane protein</topology>
    </subcellularLocation>
</comment>
<sequence>MFVFEKANQKSRFPIVTICLILLTLCTLSFDSIGAYAFTPKQEFGISLLASFLFNTSFVEWTTNAIYLYMFADNVEDVVGHLHFFFLFFFFGILANLTYYLFHMNSITPVVGTSGVVSGMLGMYYVFFPNVKITMVFEKLVIREVPIFVSLSIWIVVQTYLYLVELHSNVKTTYAGQVVTFLSGVVIATVLVRHQFLDKLEHKLRLTTFQNKTVLCPSCNHPIPAKKYGRFHCTVCQTNFFFDRNGKKFLP</sequence>
<gene>
    <name evidence="7" type="ORF">EHQ62_18415</name>
</gene>
<dbReference type="PANTHER" id="PTHR43066:SF11">
    <property type="entry name" value="PEPTIDASE S54 RHOMBOID DOMAIN-CONTAINING PROTEIN"/>
    <property type="match status" value="1"/>
</dbReference>
<evidence type="ECO:0000259" key="6">
    <source>
        <dbReference type="Pfam" id="PF01694"/>
    </source>
</evidence>
<feature type="domain" description="Peptidase S54 rhomboid" evidence="6">
    <location>
        <begin position="48"/>
        <end position="193"/>
    </location>
</feature>
<dbReference type="AlphaFoldDB" id="A0A4Z0ZW48"/>
<dbReference type="InterPro" id="IPR035952">
    <property type="entry name" value="Rhomboid-like_sf"/>
</dbReference>
<evidence type="ECO:0000256" key="3">
    <source>
        <dbReference type="ARBA" id="ARBA00022989"/>
    </source>
</evidence>
<keyword evidence="8" id="KW-1185">Reference proteome</keyword>
<evidence type="ECO:0000256" key="4">
    <source>
        <dbReference type="ARBA" id="ARBA00023136"/>
    </source>
</evidence>
<reference evidence="7" key="1">
    <citation type="journal article" date="2019" name="PLoS Negl. Trop. Dis.">
        <title>Revisiting the worldwide diversity of Leptospira species in the environment.</title>
        <authorList>
            <person name="Vincent A.T."/>
            <person name="Schiettekatte O."/>
            <person name="Bourhy P."/>
            <person name="Veyrier F.J."/>
            <person name="Picardeau M."/>
        </authorList>
    </citation>
    <scope>NUCLEOTIDE SEQUENCE [LARGE SCALE GENOMIC DNA]</scope>
    <source>
        <strain evidence="7">201702451</strain>
    </source>
</reference>
<keyword evidence="4 5" id="KW-0472">Membrane</keyword>
<accession>A0A4Z0ZW48</accession>
<evidence type="ECO:0000313" key="7">
    <source>
        <dbReference type="EMBL" id="TGL56925.1"/>
    </source>
</evidence>
<dbReference type="Gene3D" id="1.20.1540.10">
    <property type="entry name" value="Rhomboid-like"/>
    <property type="match status" value="1"/>
</dbReference>